<protein>
    <recommendedName>
        <fullName evidence="6">Phage tail protein</fullName>
    </recommendedName>
</protein>
<accession>A0A7U4LG41</accession>
<dbReference type="EMBL" id="CP010836">
    <property type="protein sequence ID" value="AJP73167.1"/>
    <property type="molecule type" value="Genomic_DNA"/>
</dbReference>
<name>A0A7U4LG41_9SPHN</name>
<evidence type="ECO:0008006" key="6">
    <source>
        <dbReference type="Google" id="ProtNLM"/>
    </source>
</evidence>
<dbReference type="PIRSF" id="PIRSF007349">
    <property type="entry name" value="Tsp_L"/>
    <property type="match status" value="1"/>
</dbReference>
<dbReference type="Pfam" id="PF04984">
    <property type="entry name" value="Phage_sheath_1"/>
    <property type="match status" value="1"/>
</dbReference>
<reference evidence="4 5" key="2">
    <citation type="submission" date="2015-02" db="EMBL/GenBank/DDBJ databases">
        <title>The complete genome of Sphingomonas hengshuiensis sp. WHSC-8 isolated from soil of Hengshui Lake.</title>
        <authorList>
            <person name="Wei S."/>
            <person name="Guo J."/>
            <person name="Su C."/>
            <person name="Wu R."/>
            <person name="Zhang Z."/>
            <person name="Liang K."/>
            <person name="Li H."/>
            <person name="Wang T."/>
            <person name="Liu H."/>
            <person name="Zhang C."/>
            <person name="Li Z."/>
            <person name="Wang Q."/>
            <person name="Meng J."/>
        </authorList>
    </citation>
    <scope>NUCLEOTIDE SEQUENCE [LARGE SCALE GENOMIC DNA]</scope>
    <source>
        <strain evidence="4 5">WHSC-8</strain>
    </source>
</reference>
<dbReference type="KEGG" id="sphi:TS85_17280"/>
<organism evidence="4 5">
    <name type="scientific">Sphingomonas hengshuiensis</name>
    <dbReference type="NCBI Taxonomy" id="1609977"/>
    <lineage>
        <taxon>Bacteria</taxon>
        <taxon>Pseudomonadati</taxon>
        <taxon>Pseudomonadota</taxon>
        <taxon>Alphaproteobacteria</taxon>
        <taxon>Sphingomonadales</taxon>
        <taxon>Sphingomonadaceae</taxon>
        <taxon>Sphingomonas</taxon>
    </lineage>
</organism>
<feature type="domain" description="Tail sheath protein C-terminal" evidence="3">
    <location>
        <begin position="377"/>
        <end position="476"/>
    </location>
</feature>
<keyword evidence="5" id="KW-1185">Reference proteome</keyword>
<dbReference type="InterPro" id="IPR035089">
    <property type="entry name" value="Phage_sheath_subtilisin"/>
</dbReference>
<gene>
    <name evidence="4" type="ORF">TS85_17280</name>
</gene>
<comment type="similarity">
    <text evidence="1">Belongs to the myoviridae tail sheath protein family.</text>
</comment>
<dbReference type="InterPro" id="IPR007067">
    <property type="entry name" value="Tail_sheath"/>
</dbReference>
<sequence length="478" mass="50461">MTSIVFDSIASNQRRPGVAAEFSNVRAVSGLPPAPQKILLVGQKLATGSSALVPQRMTSADQAVALFGRGSMLHGMVRAALKASGSTEVWAIGVEDNSGGVSGVVSLTYTGTATAAGTVSILVAGVRIQMAAIVGTTATQMATATAAAINALPDLPVVATSSAGVVTVTARHKGAVAGDALGIIPSYYEGDGIPAGLSVAIATVTAPSGDPDLDDVWAVLGDEQFQSIALFANDSANLTSADVELASRWGPERQVEGHAFTTIRSTYSTLATFGATRNGPHLTVVASDDLQVPSWVITATVAALYAVEIEKDPARQLTKLVLPGIPAPRRGYRFTKMEREQLLHNGISTLDVSPSGEVVIERLISTYRVNAYGLPDISWLDVNTAATLAYYRYSWRYRMQTKFPRAKLTADTIAAIRAETINLAREWGEAGLMEDVDGFIAGLVIERDATNPTQLNLLMTPDVVNGLLQLMARFEFIL</sequence>
<evidence type="ECO:0000259" key="3">
    <source>
        <dbReference type="Pfam" id="PF17482"/>
    </source>
</evidence>
<proteinExistence type="inferred from homology"/>
<dbReference type="Pfam" id="PF17482">
    <property type="entry name" value="Phage_sheath_1C"/>
    <property type="match status" value="1"/>
</dbReference>
<dbReference type="InterPro" id="IPR020287">
    <property type="entry name" value="Tail_sheath_C"/>
</dbReference>
<evidence type="ECO:0000259" key="2">
    <source>
        <dbReference type="Pfam" id="PF04984"/>
    </source>
</evidence>
<evidence type="ECO:0000313" key="5">
    <source>
        <dbReference type="Proteomes" id="UP000032300"/>
    </source>
</evidence>
<feature type="domain" description="Tail sheath protein subtilisin-like" evidence="2">
    <location>
        <begin position="209"/>
        <end position="366"/>
    </location>
</feature>
<evidence type="ECO:0000313" key="4">
    <source>
        <dbReference type="EMBL" id="AJP73167.1"/>
    </source>
</evidence>
<evidence type="ECO:0000256" key="1">
    <source>
        <dbReference type="ARBA" id="ARBA00008005"/>
    </source>
</evidence>
<dbReference type="AlphaFoldDB" id="A0A7U4LG41"/>
<dbReference type="Proteomes" id="UP000032300">
    <property type="component" value="Chromosome"/>
</dbReference>
<reference evidence="4 5" key="1">
    <citation type="journal article" date="2015" name="Int. J. Syst. Evol. Microbiol.">
        <title>Sphingomonas hengshuiensis sp. nov., isolated from lake wetland.</title>
        <authorList>
            <person name="Wei S."/>
            <person name="Wang T."/>
            <person name="Liu H."/>
            <person name="Zhang C."/>
            <person name="Guo J."/>
            <person name="Wang Q."/>
            <person name="Liang K."/>
            <person name="Zhang Z."/>
        </authorList>
    </citation>
    <scope>NUCLEOTIDE SEQUENCE [LARGE SCALE GENOMIC DNA]</scope>
    <source>
        <strain evidence="4 5">WHSC-8</strain>
    </source>
</reference>
<dbReference type="RefSeq" id="WP_044333864.1">
    <property type="nucleotide sequence ID" value="NZ_CP010836.1"/>
</dbReference>